<organism evidence="2 3">
    <name type="scientific">Moniliophthora roreri</name>
    <name type="common">Frosty pod rot fungus</name>
    <name type="synonym">Monilia roreri</name>
    <dbReference type="NCBI Taxonomy" id="221103"/>
    <lineage>
        <taxon>Eukaryota</taxon>
        <taxon>Fungi</taxon>
        <taxon>Dikarya</taxon>
        <taxon>Basidiomycota</taxon>
        <taxon>Agaricomycotina</taxon>
        <taxon>Agaricomycetes</taxon>
        <taxon>Agaricomycetidae</taxon>
        <taxon>Agaricales</taxon>
        <taxon>Marasmiineae</taxon>
        <taxon>Marasmiaceae</taxon>
        <taxon>Moniliophthora</taxon>
    </lineage>
</organism>
<dbReference type="Proteomes" id="UP000054988">
    <property type="component" value="Unassembled WGS sequence"/>
</dbReference>
<evidence type="ECO:0000313" key="3">
    <source>
        <dbReference type="Proteomes" id="UP000054988"/>
    </source>
</evidence>
<dbReference type="EMBL" id="LATX01002097">
    <property type="protein sequence ID" value="KTB34281.1"/>
    <property type="molecule type" value="Genomic_DNA"/>
</dbReference>
<reference evidence="2 3" key="1">
    <citation type="submission" date="2015-12" db="EMBL/GenBank/DDBJ databases">
        <title>Draft genome sequence of Moniliophthora roreri, the causal agent of frosty pod rot of cacao.</title>
        <authorList>
            <person name="Aime M.C."/>
            <person name="Diaz-Valderrama J.R."/>
            <person name="Kijpornyongpan T."/>
            <person name="Phillips-Mora W."/>
        </authorList>
    </citation>
    <scope>NUCLEOTIDE SEQUENCE [LARGE SCALE GENOMIC DNA]</scope>
    <source>
        <strain evidence="2 3">MCA 2952</strain>
    </source>
</reference>
<dbReference type="AlphaFoldDB" id="A0A0W0FD77"/>
<protein>
    <submittedName>
        <fullName evidence="2">Uncharacterized protein</fullName>
    </submittedName>
</protein>
<evidence type="ECO:0000256" key="1">
    <source>
        <dbReference type="SAM" id="Phobius"/>
    </source>
</evidence>
<name>A0A0W0FD77_MONRR</name>
<comment type="caution">
    <text evidence="2">The sequence shown here is derived from an EMBL/GenBank/DDBJ whole genome shotgun (WGS) entry which is preliminary data.</text>
</comment>
<evidence type="ECO:0000313" key="2">
    <source>
        <dbReference type="EMBL" id="KTB34281.1"/>
    </source>
</evidence>
<keyword evidence="1" id="KW-1133">Transmembrane helix</keyword>
<sequence>MYLNIPENVAIADGGGGGGGGGGVPNVGTAVYQLAGIIFIWLLSKVDDVKALFSIHPSWPIHIFSATHAYLKIHPFIVLCTTSLVFFGPITFAIPLVVGQDVVVHLVLNVVYLLHGLVSVNTLANYYHSTTNALSFAPPIFRLEPIFAWLEDISSTYNKWTTEWMSLLLLRVLAAAIGVYVLVGMVWLWR</sequence>
<feature type="transmembrane region" description="Helical" evidence="1">
    <location>
        <begin position="103"/>
        <end position="124"/>
    </location>
</feature>
<accession>A0A0W0FD77</accession>
<proteinExistence type="predicted"/>
<gene>
    <name evidence="2" type="ORF">WG66_13146</name>
</gene>
<feature type="transmembrane region" description="Helical" evidence="1">
    <location>
        <begin position="168"/>
        <end position="189"/>
    </location>
</feature>
<feature type="transmembrane region" description="Helical" evidence="1">
    <location>
        <begin position="76"/>
        <end position="97"/>
    </location>
</feature>
<keyword evidence="1" id="KW-0812">Transmembrane</keyword>
<keyword evidence="1" id="KW-0472">Membrane</keyword>